<keyword evidence="2" id="KW-1185">Reference proteome</keyword>
<dbReference type="KEGG" id="mhl:MHLP_04115"/>
<dbReference type="Proteomes" id="UP000006502">
    <property type="component" value="Chromosome"/>
</dbReference>
<protein>
    <submittedName>
        <fullName evidence="1">Uncharacterized protein</fullName>
    </submittedName>
</protein>
<reference evidence="1 2" key="1">
    <citation type="journal article" date="2012" name="J. Bacteriol.">
        <title>Genome Sequence of "Candidatus Mycoplasma haemolamae" Strain Purdue, a Red Blood Cell Pathogen of Alpacas (Vicugna pacos) and Llamas (Lama glama).</title>
        <authorList>
            <person name="Guimaraes A.M."/>
            <person name="Toth B."/>
            <person name="Santos A.P."/>
            <person name="do Nascimento N.C."/>
            <person name="Kritchevsky J.E."/>
            <person name="Messick J.B."/>
        </authorList>
    </citation>
    <scope>NUCLEOTIDE SEQUENCE [LARGE SCALE GENOMIC DNA]</scope>
    <source>
        <strain evidence="1 2">Purdue</strain>
    </source>
</reference>
<sequence>MNLWAKLLAYGTAFACATGTTAKVTYDYALPRVGKKLTIKKDTGNGQKVDVWVPDELDYLIPEDSKLQMILGESNNAERTGTMCISVSYNGATGNQGGVILRGSLSNKTDLRGIPICNSGQQTWTIKDKKGESKKIRCDNGYVLGVDAHTNQEGKKLLKCIQKADTQASETYKLGNPQSEPKEVTCTRQIYTNQFTCTSEGNFSLRYTAIARHTGGGNADPAIEVASL</sequence>
<dbReference type="PATRIC" id="fig|1212765.3.peg.934"/>
<dbReference type="HOGENOM" id="CLU_1249472_0_0_14"/>
<organism evidence="1 2">
    <name type="scientific">Mycoplasma haematolamae (strain Purdue)</name>
    <dbReference type="NCBI Taxonomy" id="1212765"/>
    <lineage>
        <taxon>Bacteria</taxon>
        <taxon>Bacillati</taxon>
        <taxon>Mycoplasmatota</taxon>
        <taxon>Mollicutes</taxon>
        <taxon>Mycoplasmataceae</taxon>
        <taxon>Mycoplasma</taxon>
    </lineage>
</organism>
<reference evidence="2" key="2">
    <citation type="submission" date="2012-07" db="EMBL/GenBank/DDBJ databases">
        <title>Complete genome sequence of 'Candidatus Mycoplasma haemolamae'.</title>
        <authorList>
            <person name="Guimaraes A.M.S."/>
            <person name="Toth B."/>
            <person name="Santos A.P."/>
            <person name="Nascimento N.C."/>
            <person name="Sojka J.E."/>
            <person name="Messick J.B."/>
        </authorList>
    </citation>
    <scope>NUCLEOTIDE SEQUENCE [LARGE SCALE GENOMIC DNA]</scope>
    <source>
        <strain evidence="2">Purdue</strain>
    </source>
</reference>
<gene>
    <name evidence="1" type="ordered locus">MHLP_04115</name>
</gene>
<name>I7BKI6_MYCHA</name>
<dbReference type="AlphaFoldDB" id="I7BKI6"/>
<dbReference type="EMBL" id="CP003731">
    <property type="protein sequence ID" value="AFO52403.1"/>
    <property type="molecule type" value="Genomic_DNA"/>
</dbReference>
<evidence type="ECO:0000313" key="2">
    <source>
        <dbReference type="Proteomes" id="UP000006502"/>
    </source>
</evidence>
<dbReference type="STRING" id="1212765.MHLP_04115"/>
<accession>I7BKI6</accession>
<proteinExistence type="predicted"/>
<evidence type="ECO:0000313" key="1">
    <source>
        <dbReference type="EMBL" id="AFO52403.1"/>
    </source>
</evidence>